<gene>
    <name evidence="1" type="ORF">UFOVP29_375</name>
</gene>
<sequence length="50" mass="5411">MKLSHIMLAATMLLATTTAHAQSITGAGALLFWFSFIQPSIGESRKYIKG</sequence>
<protein>
    <submittedName>
        <fullName evidence="1">Uncharacterized protein</fullName>
    </submittedName>
</protein>
<accession>A0A6J5KPN8</accession>
<dbReference type="EMBL" id="LR796167">
    <property type="protein sequence ID" value="CAB4123216.1"/>
    <property type="molecule type" value="Genomic_DNA"/>
</dbReference>
<reference evidence="1" key="1">
    <citation type="submission" date="2020-04" db="EMBL/GenBank/DDBJ databases">
        <authorList>
            <person name="Chiriac C."/>
            <person name="Salcher M."/>
            <person name="Ghai R."/>
            <person name="Kavagutti S V."/>
        </authorList>
    </citation>
    <scope>NUCLEOTIDE SEQUENCE</scope>
</reference>
<proteinExistence type="predicted"/>
<evidence type="ECO:0000313" key="1">
    <source>
        <dbReference type="EMBL" id="CAB4123216.1"/>
    </source>
</evidence>
<name>A0A6J5KPN8_9CAUD</name>
<organism evidence="1">
    <name type="scientific">uncultured Caudovirales phage</name>
    <dbReference type="NCBI Taxonomy" id="2100421"/>
    <lineage>
        <taxon>Viruses</taxon>
        <taxon>Duplodnaviria</taxon>
        <taxon>Heunggongvirae</taxon>
        <taxon>Uroviricota</taxon>
        <taxon>Caudoviricetes</taxon>
        <taxon>Peduoviridae</taxon>
        <taxon>Maltschvirus</taxon>
        <taxon>Maltschvirus maltsch</taxon>
    </lineage>
</organism>